<dbReference type="InterPro" id="IPR014710">
    <property type="entry name" value="RmlC-like_jellyroll"/>
</dbReference>
<dbReference type="OrthoDB" id="6614653at2759"/>
<evidence type="ECO:0000313" key="3">
    <source>
        <dbReference type="EMBL" id="KAH3678684.1"/>
    </source>
</evidence>
<dbReference type="PANTHER" id="PTHR33387:SF3">
    <property type="entry name" value="DUF985 DOMAIN-CONTAINING PROTEIN"/>
    <property type="match status" value="1"/>
</dbReference>
<reference evidence="3" key="2">
    <citation type="submission" date="2021-01" db="EMBL/GenBank/DDBJ databases">
        <authorList>
            <person name="Schikora-Tamarit M.A."/>
        </authorList>
    </citation>
    <scope>NUCLEOTIDE SEQUENCE</scope>
    <source>
        <strain evidence="3">NCAIM Y.01608</strain>
    </source>
</reference>
<comment type="caution">
    <text evidence="3">The sequence shown here is derived from an EMBL/GenBank/DDBJ whole genome shotgun (WGS) entry which is preliminary data.</text>
</comment>
<accession>A0A9P8PWK3</accession>
<dbReference type="AlphaFoldDB" id="A0A9P8PWK3"/>
<dbReference type="Pfam" id="PF06172">
    <property type="entry name" value="Cupin_5"/>
    <property type="match status" value="1"/>
</dbReference>
<feature type="region of interest" description="Disordered" evidence="1">
    <location>
        <begin position="62"/>
        <end position="82"/>
    </location>
</feature>
<dbReference type="Proteomes" id="UP000788993">
    <property type="component" value="Unassembled WGS sequence"/>
</dbReference>
<gene>
    <name evidence="3" type="ORF">OGATHE_000234</name>
</gene>
<protein>
    <recommendedName>
        <fullName evidence="2">DUF985 domain-containing protein</fullName>
    </recommendedName>
</protein>
<feature type="domain" description="DUF985" evidence="2">
    <location>
        <begin position="34"/>
        <end position="208"/>
    </location>
</feature>
<evidence type="ECO:0000256" key="1">
    <source>
        <dbReference type="SAM" id="MobiDB-lite"/>
    </source>
</evidence>
<dbReference type="CDD" id="cd06121">
    <property type="entry name" value="cupin_YML079wp"/>
    <property type="match status" value="1"/>
</dbReference>
<dbReference type="Gene3D" id="2.60.120.10">
    <property type="entry name" value="Jelly Rolls"/>
    <property type="match status" value="1"/>
</dbReference>
<name>A0A9P8PWK3_9ASCO</name>
<evidence type="ECO:0000313" key="4">
    <source>
        <dbReference type="Proteomes" id="UP000788993"/>
    </source>
</evidence>
<dbReference type="InterPro" id="IPR009327">
    <property type="entry name" value="Cupin_DUF985"/>
</dbReference>
<dbReference type="InterPro" id="IPR039935">
    <property type="entry name" value="YML079W-like"/>
</dbReference>
<organism evidence="3 4">
    <name type="scientific">Ogataea polymorpha</name>
    <dbReference type="NCBI Taxonomy" id="460523"/>
    <lineage>
        <taxon>Eukaryota</taxon>
        <taxon>Fungi</taxon>
        <taxon>Dikarya</taxon>
        <taxon>Ascomycota</taxon>
        <taxon>Saccharomycotina</taxon>
        <taxon>Pichiomycetes</taxon>
        <taxon>Pichiales</taxon>
        <taxon>Pichiaceae</taxon>
        <taxon>Ogataea</taxon>
    </lineage>
</organism>
<sequence>MYASPTLDSIDGEVAIRKPEYVSCGIGKPSHGVQKLIKSLDLAKHQEGGYFKETDRSPFYMESPYYPGHNRGSEHEPLRLGKSSEPVLPHPEDAQKKITPHRNTSTLIHYLLTCDAYMGRLHKNHSRIIHILQRGRGQYVLVYPDGTIKSFVVGFDVEKGEVTQWVVPGEVYKASFLLPLNGEPSADDHLLISEVVVPGFEFDDHRFMQSYDELKALVGDRAEELKWLLEAN</sequence>
<dbReference type="SUPFAM" id="SSF51182">
    <property type="entry name" value="RmlC-like cupins"/>
    <property type="match status" value="1"/>
</dbReference>
<dbReference type="PANTHER" id="PTHR33387">
    <property type="entry name" value="RMLC-LIKE JELLY ROLL FOLD PROTEIN"/>
    <property type="match status" value="1"/>
</dbReference>
<dbReference type="EMBL" id="JAEUBD010000014">
    <property type="protein sequence ID" value="KAH3678684.1"/>
    <property type="molecule type" value="Genomic_DNA"/>
</dbReference>
<keyword evidence="4" id="KW-1185">Reference proteome</keyword>
<reference evidence="3" key="1">
    <citation type="journal article" date="2021" name="Open Biol.">
        <title>Shared evolutionary footprints suggest mitochondrial oxidative damage underlies multiple complex I losses in fungi.</title>
        <authorList>
            <person name="Schikora-Tamarit M.A."/>
            <person name="Marcet-Houben M."/>
            <person name="Nosek J."/>
            <person name="Gabaldon T."/>
        </authorList>
    </citation>
    <scope>NUCLEOTIDE SEQUENCE</scope>
    <source>
        <strain evidence="3">NCAIM Y.01608</strain>
    </source>
</reference>
<evidence type="ECO:0000259" key="2">
    <source>
        <dbReference type="Pfam" id="PF06172"/>
    </source>
</evidence>
<dbReference type="InterPro" id="IPR011051">
    <property type="entry name" value="RmlC_Cupin_sf"/>
</dbReference>
<proteinExistence type="predicted"/>